<comment type="subcellular location">
    <subcellularLocation>
        <location evidence="1">Membrane</location>
        <topology evidence="1">Multi-pass membrane protein</topology>
    </subcellularLocation>
</comment>
<evidence type="ECO:0000313" key="7">
    <source>
        <dbReference type="Proteomes" id="UP000192223"/>
    </source>
</evidence>
<dbReference type="RefSeq" id="XP_018324777.1">
    <property type="nucleotide sequence ID" value="XM_018469275.2"/>
</dbReference>
<evidence type="ECO:0000259" key="6">
    <source>
        <dbReference type="Pfam" id="PF01529"/>
    </source>
</evidence>
<keyword evidence="7" id="KW-1185">Reference proteome</keyword>
<dbReference type="FunCoup" id="A0A1W4WW87">
    <property type="interactions" value="599"/>
</dbReference>
<dbReference type="InParanoid" id="A0A1W4WW87"/>
<dbReference type="GO" id="GO:0016020">
    <property type="term" value="C:membrane"/>
    <property type="evidence" value="ECO:0007669"/>
    <property type="project" value="UniProtKB-SubCell"/>
</dbReference>
<dbReference type="GO" id="GO:0019706">
    <property type="term" value="F:protein-cysteine S-palmitoyltransferase activity"/>
    <property type="evidence" value="ECO:0007669"/>
    <property type="project" value="UniProtKB-EC"/>
</dbReference>
<comment type="similarity">
    <text evidence="5">Belongs to the DHHC palmitoyltransferase family.</text>
</comment>
<reference evidence="8" key="1">
    <citation type="submission" date="2025-08" db="UniProtKB">
        <authorList>
            <consortium name="RefSeq"/>
        </authorList>
    </citation>
    <scope>IDENTIFICATION</scope>
    <source>
        <tissue evidence="8">Entire body</tissue>
    </source>
</reference>
<evidence type="ECO:0000256" key="4">
    <source>
        <dbReference type="ARBA" id="ARBA00023136"/>
    </source>
</evidence>
<dbReference type="CTD" id="33516"/>
<dbReference type="Pfam" id="PF01529">
    <property type="entry name" value="DHHC"/>
    <property type="match status" value="1"/>
</dbReference>
<proteinExistence type="inferred from homology"/>
<organism evidence="7 8">
    <name type="scientific">Agrilus planipennis</name>
    <name type="common">Emerald ash borer</name>
    <name type="synonym">Agrilus marcopoli</name>
    <dbReference type="NCBI Taxonomy" id="224129"/>
    <lineage>
        <taxon>Eukaryota</taxon>
        <taxon>Metazoa</taxon>
        <taxon>Ecdysozoa</taxon>
        <taxon>Arthropoda</taxon>
        <taxon>Hexapoda</taxon>
        <taxon>Insecta</taxon>
        <taxon>Pterygota</taxon>
        <taxon>Neoptera</taxon>
        <taxon>Endopterygota</taxon>
        <taxon>Coleoptera</taxon>
        <taxon>Polyphaga</taxon>
        <taxon>Elateriformia</taxon>
        <taxon>Buprestoidea</taxon>
        <taxon>Buprestidae</taxon>
        <taxon>Agrilinae</taxon>
        <taxon>Agrilus</taxon>
    </lineage>
</organism>
<keyword evidence="5" id="KW-0012">Acyltransferase</keyword>
<keyword evidence="4 5" id="KW-0472">Membrane</keyword>
<name>A0A1W4WW87_AGRPL</name>
<keyword evidence="5" id="KW-0808">Transferase</keyword>
<feature type="transmembrane region" description="Helical" evidence="5">
    <location>
        <begin position="221"/>
        <end position="241"/>
    </location>
</feature>
<comment type="catalytic activity">
    <reaction evidence="5">
        <text>L-cysteinyl-[protein] + hexadecanoyl-CoA = S-hexadecanoyl-L-cysteinyl-[protein] + CoA</text>
        <dbReference type="Rhea" id="RHEA:36683"/>
        <dbReference type="Rhea" id="RHEA-COMP:10131"/>
        <dbReference type="Rhea" id="RHEA-COMP:11032"/>
        <dbReference type="ChEBI" id="CHEBI:29950"/>
        <dbReference type="ChEBI" id="CHEBI:57287"/>
        <dbReference type="ChEBI" id="CHEBI:57379"/>
        <dbReference type="ChEBI" id="CHEBI:74151"/>
        <dbReference type="EC" id="2.3.1.225"/>
    </reaction>
</comment>
<feature type="transmembrane region" description="Helical" evidence="5">
    <location>
        <begin position="122"/>
        <end position="142"/>
    </location>
</feature>
<evidence type="ECO:0000256" key="1">
    <source>
        <dbReference type="ARBA" id="ARBA00004141"/>
    </source>
</evidence>
<sequence>MLENEALCCCEYYDVNNERNHILTCCCNCLEFDEAFDNLISGKKIQASHKTAIMTTFQDRIRMPWPGGARRLSIETIIPCFALPLLILIATLSLWNTVFSFFFMFLLLIIMKKKFKHMKILFLRWTIISFLIIYLIFELLVIPYLEILISENITVNVFVIIAVVAAYLMKVKTHNLKGKYERESGCTIQVDECSSCQTYIPGKDFHCICLNCCVGQHNRNFYLLFLVMTLSALVYSSNLTLTTICHPFNFYKTILLPDDCSEVYEDYELALSFVSAVYSLLITVYILYLLIYQVVLVIFGFTGEEWNSLPFLQKIVCGLGRKRSHNRKVMWS</sequence>
<feature type="domain" description="Palmitoyltransferase DHHC" evidence="6">
    <location>
        <begin position="193"/>
        <end position="306"/>
    </location>
</feature>
<dbReference type="PROSITE" id="PS50216">
    <property type="entry name" value="DHHC"/>
    <property type="match status" value="1"/>
</dbReference>
<dbReference type="STRING" id="224129.A0A1W4WW87"/>
<dbReference type="AlphaFoldDB" id="A0A1W4WW87"/>
<feature type="transmembrane region" description="Helical" evidence="5">
    <location>
        <begin position="81"/>
        <end position="110"/>
    </location>
</feature>
<evidence type="ECO:0000313" key="8">
    <source>
        <dbReference type="RefSeq" id="XP_018324777.1"/>
    </source>
</evidence>
<accession>A0A1W4WW87</accession>
<feature type="transmembrane region" description="Helical" evidence="5">
    <location>
        <begin position="148"/>
        <end position="169"/>
    </location>
</feature>
<gene>
    <name evidence="8" type="primary">LOC108736726</name>
</gene>
<protein>
    <recommendedName>
        <fullName evidence="5">Palmitoyltransferase</fullName>
        <ecNumber evidence="5">2.3.1.225</ecNumber>
    </recommendedName>
</protein>
<keyword evidence="3 5" id="KW-1133">Transmembrane helix</keyword>
<dbReference type="Proteomes" id="UP000192223">
    <property type="component" value="Unplaced"/>
</dbReference>
<dbReference type="EC" id="2.3.1.225" evidence="5"/>
<feature type="transmembrane region" description="Helical" evidence="5">
    <location>
        <begin position="276"/>
        <end position="301"/>
    </location>
</feature>
<evidence type="ECO:0000256" key="5">
    <source>
        <dbReference type="RuleBase" id="RU079119"/>
    </source>
</evidence>
<keyword evidence="2 5" id="KW-0812">Transmembrane</keyword>
<dbReference type="OrthoDB" id="430659at2759"/>
<dbReference type="GeneID" id="108736726"/>
<evidence type="ECO:0000256" key="2">
    <source>
        <dbReference type="ARBA" id="ARBA00022692"/>
    </source>
</evidence>
<dbReference type="KEGG" id="apln:108736726"/>
<evidence type="ECO:0000256" key="3">
    <source>
        <dbReference type="ARBA" id="ARBA00022989"/>
    </source>
</evidence>
<dbReference type="InterPro" id="IPR001594">
    <property type="entry name" value="Palmitoyltrfase_DHHC"/>
</dbReference>
<comment type="domain">
    <text evidence="5">The DHHC domain is required for palmitoyltransferase activity.</text>
</comment>